<dbReference type="Proteomes" id="UP000018291">
    <property type="component" value="Unassembled WGS sequence"/>
</dbReference>
<dbReference type="EMBL" id="CANL01000011">
    <property type="protein sequence ID" value="CCM63170.1"/>
    <property type="molecule type" value="Genomic_DNA"/>
</dbReference>
<reference evidence="4 5" key="1">
    <citation type="journal article" date="2013" name="ISME J.">
        <title>Metabolic model for the filamentous 'Candidatus Microthrix parvicella' based on genomic and metagenomic analyses.</title>
        <authorList>
            <person name="Jon McIlroy S."/>
            <person name="Kristiansen R."/>
            <person name="Albertsen M."/>
            <person name="Michael Karst S."/>
            <person name="Rossetti S."/>
            <person name="Lund Nielsen J."/>
            <person name="Tandoi V."/>
            <person name="James Seviour R."/>
            <person name="Nielsen P.H."/>
        </authorList>
    </citation>
    <scope>NUCLEOTIDE SEQUENCE [LARGE SCALE GENOMIC DNA]</scope>
    <source>
        <strain evidence="4 5">RN1</strain>
    </source>
</reference>
<evidence type="ECO:0000256" key="1">
    <source>
        <dbReference type="ARBA" id="ARBA00022679"/>
    </source>
</evidence>
<dbReference type="HOGENOM" id="CLU_013985_4_4_11"/>
<dbReference type="PANTHER" id="PTHR43072">
    <property type="entry name" value="N-ACETYLTRANSFERASE"/>
    <property type="match status" value="1"/>
</dbReference>
<comment type="caution">
    <text evidence="4">The sequence shown here is derived from an EMBL/GenBank/DDBJ whole genome shotgun (WGS) entry which is preliminary data.</text>
</comment>
<dbReference type="GO" id="GO:0016747">
    <property type="term" value="F:acyltransferase activity, transferring groups other than amino-acyl groups"/>
    <property type="evidence" value="ECO:0007669"/>
    <property type="project" value="InterPro"/>
</dbReference>
<proteinExistence type="predicted"/>
<feature type="domain" description="N-acetyltransferase" evidence="3">
    <location>
        <begin position="1"/>
        <end position="166"/>
    </location>
</feature>
<evidence type="ECO:0000313" key="5">
    <source>
        <dbReference type="Proteomes" id="UP000018291"/>
    </source>
</evidence>
<dbReference type="InterPro" id="IPR016181">
    <property type="entry name" value="Acyl_CoA_acyltransferase"/>
</dbReference>
<evidence type="ECO:0000313" key="4">
    <source>
        <dbReference type="EMBL" id="CCM63170.1"/>
    </source>
</evidence>
<dbReference type="Gene3D" id="3.40.630.30">
    <property type="match status" value="1"/>
</dbReference>
<dbReference type="SUPFAM" id="SSF55729">
    <property type="entry name" value="Acyl-CoA N-acyltransferases (Nat)"/>
    <property type="match status" value="1"/>
</dbReference>
<dbReference type="InterPro" id="IPR000182">
    <property type="entry name" value="GNAT_dom"/>
</dbReference>
<dbReference type="PROSITE" id="PS51186">
    <property type="entry name" value="GNAT"/>
    <property type="match status" value="1"/>
</dbReference>
<keyword evidence="1 4" id="KW-0808">Transferase</keyword>
<gene>
    <name evidence="4" type="primary">yncA</name>
    <name evidence="4" type="ORF">BN381_190004</name>
</gene>
<dbReference type="PANTHER" id="PTHR43072:SF23">
    <property type="entry name" value="UPF0039 PROTEIN C11D3.02C"/>
    <property type="match status" value="1"/>
</dbReference>
<keyword evidence="5" id="KW-1185">Reference proteome</keyword>
<accession>R4YXZ3</accession>
<name>R4YXZ3_9ACTN</name>
<organism evidence="4 5">
    <name type="scientific">Candidatus Neomicrothrix parvicella RN1</name>
    <dbReference type="NCBI Taxonomy" id="1229780"/>
    <lineage>
        <taxon>Bacteria</taxon>
        <taxon>Bacillati</taxon>
        <taxon>Actinomycetota</taxon>
        <taxon>Acidimicrobiia</taxon>
        <taxon>Acidimicrobiales</taxon>
        <taxon>Microthrixaceae</taxon>
        <taxon>Candidatus Neomicrothrix</taxon>
    </lineage>
</organism>
<evidence type="ECO:0000259" key="3">
    <source>
        <dbReference type="PROSITE" id="PS51186"/>
    </source>
</evidence>
<keyword evidence="2 4" id="KW-0012">Acyltransferase</keyword>
<dbReference type="OrthoDB" id="3173333at2"/>
<evidence type="ECO:0000256" key="2">
    <source>
        <dbReference type="ARBA" id="ARBA00023315"/>
    </source>
</evidence>
<dbReference type="Pfam" id="PF00583">
    <property type="entry name" value="Acetyltransf_1"/>
    <property type="match status" value="1"/>
</dbReference>
<dbReference type="STRING" id="1229780.BN381_190004"/>
<dbReference type="AlphaFoldDB" id="R4YXZ3"/>
<sequence>MRIRPATAADAAAILDIYNLEVLTSTVTFDLTPRTMQGQADWLAARSGAYSALVAETDDEAGPVLVGFGSISRYRERAGYATTCEDSVYVHRDHHGTGVGSTLLRELVGRATEHGFHTVMAKIVGGHAASIALHKRVGFEVVGQEREVGRKFGRWLDVVLMQRMLADT</sequence>
<dbReference type="eggNOG" id="COG1247">
    <property type="taxonomic scope" value="Bacteria"/>
</dbReference>
<dbReference type="CDD" id="cd04301">
    <property type="entry name" value="NAT_SF"/>
    <property type="match status" value="1"/>
</dbReference>
<dbReference type="RefSeq" id="WP_012225401.1">
    <property type="nucleotide sequence ID" value="NZ_HG422565.1"/>
</dbReference>
<protein>
    <submittedName>
        <fullName evidence="4">Putative acyltransferase with acyl-CoA N-acyltransferase domain</fullName>
    </submittedName>
</protein>